<dbReference type="Proteomes" id="UP000675881">
    <property type="component" value="Chromosome 11"/>
</dbReference>
<dbReference type="InterPro" id="IPR036383">
    <property type="entry name" value="TSP1_rpt_sf"/>
</dbReference>
<protein>
    <submittedName>
        <fullName evidence="1">(salmon louse) hypothetical protein</fullName>
    </submittedName>
</protein>
<dbReference type="InterPro" id="IPR000884">
    <property type="entry name" value="TSP1_rpt"/>
</dbReference>
<gene>
    <name evidence="1" type="ORF">LSAA_3199</name>
</gene>
<name>A0A7R8CIM7_LEPSM</name>
<sequence length="214" mass="24547">MADAIRAKEKIVHLPDQRTPTKKWQTQLEQKRRYYICQISARHPQCSTKCEEKCRVGSWENWSHCTPIDCHKDGNQTVRGYQTRRRRVVSGPDSLTSCPHLEETRTCSLTSCYKWGIIPGKNGEVNTKCFTSERGAVCGHGKRKYSYRCLDYSEEPVENELCRHQKIDLSQESCYVPCPDDCVWSSWSSIGALVHKDALGQRSVYLFPKGIGLL</sequence>
<dbReference type="Gene3D" id="2.20.100.10">
    <property type="entry name" value="Thrombospondin type-1 (TSP1) repeat"/>
    <property type="match status" value="1"/>
</dbReference>
<evidence type="ECO:0000313" key="1">
    <source>
        <dbReference type="EMBL" id="CAF2802676.1"/>
    </source>
</evidence>
<proteinExistence type="predicted"/>
<evidence type="ECO:0000313" key="2">
    <source>
        <dbReference type="Proteomes" id="UP000675881"/>
    </source>
</evidence>
<accession>A0A7R8CIM7</accession>
<dbReference type="EMBL" id="HG994590">
    <property type="protein sequence ID" value="CAF2802676.1"/>
    <property type="molecule type" value="Genomic_DNA"/>
</dbReference>
<organism evidence="1 2">
    <name type="scientific">Lepeophtheirus salmonis</name>
    <name type="common">Salmon louse</name>
    <name type="synonym">Caligus salmonis</name>
    <dbReference type="NCBI Taxonomy" id="72036"/>
    <lineage>
        <taxon>Eukaryota</taxon>
        <taxon>Metazoa</taxon>
        <taxon>Ecdysozoa</taxon>
        <taxon>Arthropoda</taxon>
        <taxon>Crustacea</taxon>
        <taxon>Multicrustacea</taxon>
        <taxon>Hexanauplia</taxon>
        <taxon>Copepoda</taxon>
        <taxon>Siphonostomatoida</taxon>
        <taxon>Caligidae</taxon>
        <taxon>Lepeophtheirus</taxon>
    </lineage>
</organism>
<dbReference type="AlphaFoldDB" id="A0A7R8CIM7"/>
<keyword evidence="2" id="KW-1185">Reference proteome</keyword>
<dbReference type="PROSITE" id="PS50092">
    <property type="entry name" value="TSP1"/>
    <property type="match status" value="1"/>
</dbReference>
<reference evidence="1" key="1">
    <citation type="submission" date="2021-02" db="EMBL/GenBank/DDBJ databases">
        <authorList>
            <person name="Bekaert M."/>
        </authorList>
    </citation>
    <scope>NUCLEOTIDE SEQUENCE</scope>
    <source>
        <strain evidence="1">IoA-00</strain>
    </source>
</reference>